<organism evidence="1 2">
    <name type="scientific">Babesia caballi</name>
    <dbReference type="NCBI Taxonomy" id="5871"/>
    <lineage>
        <taxon>Eukaryota</taxon>
        <taxon>Sar</taxon>
        <taxon>Alveolata</taxon>
        <taxon>Apicomplexa</taxon>
        <taxon>Aconoidasida</taxon>
        <taxon>Piroplasmida</taxon>
        <taxon>Babesiidae</taxon>
        <taxon>Babesia</taxon>
    </lineage>
</organism>
<accession>A0AAV4LZY3</accession>
<dbReference type="RefSeq" id="XP_067717782.1">
    <property type="nucleotide sequence ID" value="XM_067861681.1"/>
</dbReference>
<sequence length="604" mass="66333">MHRPRRRQPLGFESVARLIRSIAADAAVAHRRPERSAQILQKLRCVMPRATDVATEHPFHASVLAQRLAQATSKLDIPVQPQCATCRGACDGVHAEMLRCVSRALPYLAPKGVTQLQALYSACRNPQLQGAVLDIELRSAFLIFRAIRNGATDPAELDAGVSTLLESLHSMHHPAQEGATSPSPTGPSFHGFTTARGPQFVGDFGDDRAQPLDLTIRDVCAAVTAVKGESPARELLLYLAARALEQVDATSVDANDVKSVCRILHCLRKWHHSAKSLGLLVSSLAENHAHHMNAMDVACLLPHIPLQNSTTITPLLRRVRELLSNHGGPSLDARSISMLIASLAKLCRTTRSQECVDTIATCADAISTVVASQTAALGQPATFAAVVMVITTLRRLQWSCELRLRLAALSDALAHTQDTWIGHTRAYDLNELLEALAATLPLLGDADEPMDQQGHERHAAHPYLAALVSLIQRLSTLSEAAIDKHNHPKPSDGSPLRDVCQFLRIYHARHLHRVQPLTDGLHAKMRLLLLDHHQRLKPIDVVELAHHLQTVDPSDPDLARLLSRAIEKAEADPSVDERQWQRIHRIAHGRRARPGPGHYCYEPH</sequence>
<evidence type="ECO:0000313" key="1">
    <source>
        <dbReference type="EMBL" id="GIX65713.1"/>
    </source>
</evidence>
<name>A0AAV4LZY3_BABCB</name>
<keyword evidence="2" id="KW-1185">Reference proteome</keyword>
<dbReference type="EMBL" id="BPLF01000005">
    <property type="protein sequence ID" value="GIX65713.1"/>
    <property type="molecule type" value="Genomic_DNA"/>
</dbReference>
<evidence type="ECO:0000313" key="2">
    <source>
        <dbReference type="Proteomes" id="UP001497744"/>
    </source>
</evidence>
<comment type="caution">
    <text evidence="1">The sequence shown here is derived from an EMBL/GenBank/DDBJ whole genome shotgun (WGS) entry which is preliminary data.</text>
</comment>
<dbReference type="AlphaFoldDB" id="A0AAV4LZY3"/>
<protein>
    <submittedName>
        <fullName evidence="1">Transcription initiation factor IID, TAF10 subunit</fullName>
    </submittedName>
</protein>
<proteinExistence type="predicted"/>
<reference evidence="1 2" key="1">
    <citation type="submission" date="2021-06" db="EMBL/GenBank/DDBJ databases">
        <title>Genome sequence of Babesia caballi.</title>
        <authorList>
            <person name="Yamagishi J."/>
            <person name="Kidaka T."/>
            <person name="Ochi A."/>
        </authorList>
    </citation>
    <scope>NUCLEOTIDE SEQUENCE [LARGE SCALE GENOMIC DNA]</scope>
    <source>
        <strain evidence="1">USDA-D6B2</strain>
    </source>
</reference>
<dbReference type="GeneID" id="94197194"/>
<dbReference type="Proteomes" id="UP001497744">
    <property type="component" value="Unassembled WGS sequence"/>
</dbReference>
<gene>
    <name evidence="1" type="ORF">BcabD6B2_51480</name>
</gene>